<organism evidence="5 6">
    <name type="scientific">Halopseudomonas oceani</name>
    <dbReference type="NCBI Taxonomy" id="1708783"/>
    <lineage>
        <taxon>Bacteria</taxon>
        <taxon>Pseudomonadati</taxon>
        <taxon>Pseudomonadota</taxon>
        <taxon>Gammaproteobacteria</taxon>
        <taxon>Pseudomonadales</taxon>
        <taxon>Pseudomonadaceae</taxon>
        <taxon>Halopseudomonas</taxon>
    </lineage>
</organism>
<dbReference type="InterPro" id="IPR032687">
    <property type="entry name" value="AraC-type_N"/>
</dbReference>
<dbReference type="Gene3D" id="1.10.10.60">
    <property type="entry name" value="Homeodomain-like"/>
    <property type="match status" value="1"/>
</dbReference>
<dbReference type="SMART" id="SM00342">
    <property type="entry name" value="HTH_ARAC"/>
    <property type="match status" value="1"/>
</dbReference>
<gene>
    <name evidence="5" type="ORF">C1949_10415</name>
</gene>
<accession>A0A2P4EV89</accession>
<dbReference type="PRINTS" id="PR00032">
    <property type="entry name" value="HTHARAC"/>
</dbReference>
<dbReference type="GO" id="GO:0003700">
    <property type="term" value="F:DNA-binding transcription factor activity"/>
    <property type="evidence" value="ECO:0007669"/>
    <property type="project" value="InterPro"/>
</dbReference>
<dbReference type="Pfam" id="PF12833">
    <property type="entry name" value="HTH_18"/>
    <property type="match status" value="1"/>
</dbReference>
<evidence type="ECO:0000256" key="1">
    <source>
        <dbReference type="ARBA" id="ARBA00023015"/>
    </source>
</evidence>
<evidence type="ECO:0000313" key="6">
    <source>
        <dbReference type="Proteomes" id="UP000243451"/>
    </source>
</evidence>
<keyword evidence="1" id="KW-0805">Transcription regulation</keyword>
<dbReference type="PANTHER" id="PTHR47894:SF4">
    <property type="entry name" value="HTH-TYPE TRANSCRIPTIONAL REGULATOR GADX"/>
    <property type="match status" value="1"/>
</dbReference>
<dbReference type="GO" id="GO:0009893">
    <property type="term" value="P:positive regulation of metabolic process"/>
    <property type="evidence" value="ECO:0007669"/>
    <property type="project" value="UniProtKB-ARBA"/>
</dbReference>
<dbReference type="RefSeq" id="WP_104738416.1">
    <property type="nucleotide sequence ID" value="NZ_BMHR01000005.1"/>
</dbReference>
<sequence>MTLRYVVRSAAISGFRTEAGSAAEALLQETGITPQQLDAADLPVDVTQLQRLLALASVRLARPDLGISLARHQGLDMLGLLGNVLASARTLQEAFGIAQRYMSLHSNAEHWQLQTLAGQVHVIRAEHGTTNPQAQQYHEMSLAVFHRLTQLISGRPQRPVRVTFAHSQVGPLRQYTSHFGCDVWFDQEHDSLVYPEALFSQPVSQQVTDPGGTEQDYLRSASEQLEDNLELQVRNLITELIGLGEVTLDQVAALLELHPRNLQRRLKAEQLEFRDLVQDVRIRLACWHLQASRCGITTLSDMLGYGDLSSFSRAFKRRMGVSPAQWRRRFKAARNSNGKPSPTNK</sequence>
<dbReference type="SUPFAM" id="SSF46689">
    <property type="entry name" value="Homeodomain-like"/>
    <property type="match status" value="1"/>
</dbReference>
<keyword evidence="2" id="KW-0238">DNA-binding</keyword>
<keyword evidence="3" id="KW-0804">Transcription</keyword>
<protein>
    <submittedName>
        <fullName evidence="5">AraC family transcriptional regulator</fullName>
    </submittedName>
</protein>
<reference evidence="5 6" key="1">
    <citation type="submission" date="2018-01" db="EMBL/GenBank/DDBJ databases">
        <title>Draft genome of the type strain Pseudomonas oceani DSM 100277 isolated from the deep water in Okinawa trough, northwestern Pacific Ocean.</title>
        <authorList>
            <person name="Gomila M."/>
            <person name="Mulet M."/>
            <person name="Garcia-Valdes E."/>
            <person name="Lalucat J."/>
        </authorList>
    </citation>
    <scope>NUCLEOTIDE SEQUENCE [LARGE SCALE GENOMIC DNA]</scope>
    <source>
        <strain evidence="5 6">DSM 100277</strain>
    </source>
</reference>
<dbReference type="Pfam" id="PF12625">
    <property type="entry name" value="Arabinose_bd"/>
    <property type="match status" value="1"/>
</dbReference>
<dbReference type="InterPro" id="IPR018062">
    <property type="entry name" value="HTH_AraC-typ_CS"/>
</dbReference>
<evidence type="ECO:0000256" key="2">
    <source>
        <dbReference type="ARBA" id="ARBA00023125"/>
    </source>
</evidence>
<feature type="domain" description="HTH araC/xylS-type" evidence="4">
    <location>
        <begin position="231"/>
        <end position="329"/>
    </location>
</feature>
<dbReference type="PROSITE" id="PS01124">
    <property type="entry name" value="HTH_ARAC_FAMILY_2"/>
    <property type="match status" value="1"/>
</dbReference>
<dbReference type="Proteomes" id="UP000243451">
    <property type="component" value="Unassembled WGS sequence"/>
</dbReference>
<proteinExistence type="predicted"/>
<comment type="caution">
    <text evidence="5">The sequence shown here is derived from an EMBL/GenBank/DDBJ whole genome shotgun (WGS) entry which is preliminary data.</text>
</comment>
<evidence type="ECO:0000259" key="4">
    <source>
        <dbReference type="PROSITE" id="PS01124"/>
    </source>
</evidence>
<evidence type="ECO:0000256" key="3">
    <source>
        <dbReference type="ARBA" id="ARBA00023163"/>
    </source>
</evidence>
<dbReference type="GO" id="GO:0005829">
    <property type="term" value="C:cytosol"/>
    <property type="evidence" value="ECO:0007669"/>
    <property type="project" value="TreeGrafter"/>
</dbReference>
<dbReference type="OrthoDB" id="6506763at2"/>
<dbReference type="PANTHER" id="PTHR47894">
    <property type="entry name" value="HTH-TYPE TRANSCRIPTIONAL REGULATOR GADX"/>
    <property type="match status" value="1"/>
</dbReference>
<keyword evidence="6" id="KW-1185">Reference proteome</keyword>
<dbReference type="PROSITE" id="PS00041">
    <property type="entry name" value="HTH_ARAC_FAMILY_1"/>
    <property type="match status" value="1"/>
</dbReference>
<dbReference type="AlphaFoldDB" id="A0A2P4EV89"/>
<evidence type="ECO:0000313" key="5">
    <source>
        <dbReference type="EMBL" id="POB03477.1"/>
    </source>
</evidence>
<dbReference type="InterPro" id="IPR009057">
    <property type="entry name" value="Homeodomain-like_sf"/>
</dbReference>
<dbReference type="InterPro" id="IPR020449">
    <property type="entry name" value="Tscrpt_reg_AraC-type_HTH"/>
</dbReference>
<dbReference type="InterPro" id="IPR018060">
    <property type="entry name" value="HTH_AraC"/>
</dbReference>
<name>A0A2P4EV89_9GAMM</name>
<dbReference type="GO" id="GO:0000976">
    <property type="term" value="F:transcription cis-regulatory region binding"/>
    <property type="evidence" value="ECO:0007669"/>
    <property type="project" value="TreeGrafter"/>
</dbReference>
<dbReference type="EMBL" id="PPSK01000008">
    <property type="protein sequence ID" value="POB03477.1"/>
    <property type="molecule type" value="Genomic_DNA"/>
</dbReference>